<dbReference type="Pfam" id="PF09286">
    <property type="entry name" value="Pro-kuma_activ"/>
    <property type="match status" value="1"/>
</dbReference>
<dbReference type="Pfam" id="PF00082">
    <property type="entry name" value="Peptidase_S8"/>
    <property type="match status" value="1"/>
</dbReference>
<dbReference type="GO" id="GO:0005576">
    <property type="term" value="C:extracellular region"/>
    <property type="evidence" value="ECO:0007669"/>
    <property type="project" value="UniProtKB-SubCell"/>
</dbReference>
<accession>B0CUZ9</accession>
<evidence type="ECO:0000256" key="1">
    <source>
        <dbReference type="ARBA" id="ARBA00001910"/>
    </source>
</evidence>
<keyword evidence="11 15" id="KW-0106">Calcium</keyword>
<feature type="active site" description="Charge relay system" evidence="15">
    <location>
        <position position="554"/>
    </location>
</feature>
<feature type="active site" description="Charge relay system" evidence="15">
    <location>
        <position position="316"/>
    </location>
</feature>
<keyword evidence="13" id="KW-0865">Zymogen</keyword>
<dbReference type="PROSITE" id="PS51695">
    <property type="entry name" value="SEDOLISIN"/>
    <property type="match status" value="1"/>
</dbReference>
<proteinExistence type="predicted"/>
<evidence type="ECO:0000256" key="3">
    <source>
        <dbReference type="ARBA" id="ARBA00004239"/>
    </source>
</evidence>
<dbReference type="Proteomes" id="UP000001194">
    <property type="component" value="Unassembled WGS sequence"/>
</dbReference>
<dbReference type="PANTHER" id="PTHR14218:SF19">
    <property type="entry name" value="SERINE PROTEASE AORO, PUTATIVE (AFU_ORTHOLOGUE AFUA_6G10250)-RELATED"/>
    <property type="match status" value="1"/>
</dbReference>
<evidence type="ECO:0000256" key="2">
    <source>
        <dbReference type="ARBA" id="ARBA00002451"/>
    </source>
</evidence>
<dbReference type="GO" id="GO:0006508">
    <property type="term" value="P:proteolysis"/>
    <property type="evidence" value="ECO:0007669"/>
    <property type="project" value="UniProtKB-KW"/>
</dbReference>
<dbReference type="InterPro" id="IPR015366">
    <property type="entry name" value="S53_propep"/>
</dbReference>
<protein>
    <recommendedName>
        <fullName evidence="4">tripeptidyl-peptidase II</fullName>
        <ecNumber evidence="4">3.4.14.10</ecNumber>
    </recommendedName>
</protein>
<dbReference type="AlphaFoldDB" id="B0CUZ9"/>
<evidence type="ECO:0000256" key="15">
    <source>
        <dbReference type="PROSITE-ProRule" id="PRU01032"/>
    </source>
</evidence>
<dbReference type="CDD" id="cd04056">
    <property type="entry name" value="Peptidases_S53"/>
    <property type="match status" value="1"/>
</dbReference>
<keyword evidence="5" id="KW-0964">Secreted</keyword>
<evidence type="ECO:0000256" key="13">
    <source>
        <dbReference type="ARBA" id="ARBA00023145"/>
    </source>
</evidence>
<evidence type="ECO:0000256" key="14">
    <source>
        <dbReference type="ARBA" id="ARBA00023180"/>
    </source>
</evidence>
<dbReference type="SUPFAM" id="SSF54897">
    <property type="entry name" value="Protease propeptides/inhibitors"/>
    <property type="match status" value="1"/>
</dbReference>
<dbReference type="OrthoDB" id="409122at2759"/>
<evidence type="ECO:0000256" key="7">
    <source>
        <dbReference type="ARBA" id="ARBA00022723"/>
    </source>
</evidence>
<dbReference type="CDD" id="cd11377">
    <property type="entry name" value="Pro-peptidase_S53"/>
    <property type="match status" value="1"/>
</dbReference>
<organism evidence="18">
    <name type="scientific">Laccaria bicolor (strain S238N-H82 / ATCC MYA-4686)</name>
    <name type="common">Bicoloured deceiver</name>
    <name type="synonym">Laccaria laccata var. bicolor</name>
    <dbReference type="NCBI Taxonomy" id="486041"/>
    <lineage>
        <taxon>Eukaryota</taxon>
        <taxon>Fungi</taxon>
        <taxon>Dikarya</taxon>
        <taxon>Basidiomycota</taxon>
        <taxon>Agaricomycotina</taxon>
        <taxon>Agaricomycetes</taxon>
        <taxon>Agaricomycetidae</taxon>
        <taxon>Agaricales</taxon>
        <taxon>Agaricineae</taxon>
        <taxon>Hydnangiaceae</taxon>
        <taxon>Laccaria</taxon>
    </lineage>
</organism>
<comment type="cofactor">
    <cofactor evidence="15">
        <name>Ca(2+)</name>
        <dbReference type="ChEBI" id="CHEBI:29108"/>
    </cofactor>
    <text evidence="15">Binds 1 Ca(2+) ion per subunit.</text>
</comment>
<feature type="domain" description="Peptidase S53" evidence="16">
    <location>
        <begin position="237"/>
        <end position="638"/>
    </location>
</feature>
<keyword evidence="6 15" id="KW-0645">Protease</keyword>
<feature type="binding site" evidence="15">
    <location>
        <position position="616"/>
    </location>
    <ligand>
        <name>Ca(2+)</name>
        <dbReference type="ChEBI" id="CHEBI:29108"/>
    </ligand>
</feature>
<feature type="binding site" evidence="15">
    <location>
        <position position="597"/>
    </location>
    <ligand>
        <name>Ca(2+)</name>
        <dbReference type="ChEBI" id="CHEBI:29108"/>
    </ligand>
</feature>
<dbReference type="RefSeq" id="XP_001876156.1">
    <property type="nucleotide sequence ID" value="XM_001876121.1"/>
</dbReference>
<dbReference type="GO" id="GO:0046872">
    <property type="term" value="F:metal ion binding"/>
    <property type="evidence" value="ECO:0007669"/>
    <property type="project" value="UniProtKB-UniRule"/>
</dbReference>
<evidence type="ECO:0000256" key="12">
    <source>
        <dbReference type="ARBA" id="ARBA00023026"/>
    </source>
</evidence>
<keyword evidence="14" id="KW-0325">Glycoprotein</keyword>
<dbReference type="PANTHER" id="PTHR14218">
    <property type="entry name" value="PROTEASE S8 TRIPEPTIDYL PEPTIDASE I CLN2"/>
    <property type="match status" value="1"/>
</dbReference>
<dbReference type="EC" id="3.4.14.10" evidence="4"/>
<dbReference type="InterPro" id="IPR030400">
    <property type="entry name" value="Sedolisin_dom"/>
</dbReference>
<evidence type="ECO:0000256" key="4">
    <source>
        <dbReference type="ARBA" id="ARBA00012462"/>
    </source>
</evidence>
<dbReference type="GeneID" id="6071502"/>
<comment type="subcellular location">
    <subcellularLocation>
        <location evidence="3">Secreted</location>
        <location evidence="3">Extracellular space</location>
    </subcellularLocation>
</comment>
<evidence type="ECO:0000256" key="10">
    <source>
        <dbReference type="ARBA" id="ARBA00022825"/>
    </source>
</evidence>
<name>B0CUZ9_LACBS</name>
<dbReference type="MEROPS" id="S53.007"/>
<evidence type="ECO:0000259" key="16">
    <source>
        <dbReference type="PROSITE" id="PS51695"/>
    </source>
</evidence>
<feature type="binding site" evidence="15">
    <location>
        <position position="598"/>
    </location>
    <ligand>
        <name>Ca(2+)</name>
        <dbReference type="ChEBI" id="CHEBI:29108"/>
    </ligand>
</feature>
<dbReference type="GO" id="GO:0008240">
    <property type="term" value="F:tripeptidyl-peptidase activity"/>
    <property type="evidence" value="ECO:0007669"/>
    <property type="project" value="UniProtKB-EC"/>
</dbReference>
<keyword evidence="18" id="KW-1185">Reference proteome</keyword>
<evidence type="ECO:0000256" key="11">
    <source>
        <dbReference type="ARBA" id="ARBA00022837"/>
    </source>
</evidence>
<evidence type="ECO:0000256" key="6">
    <source>
        <dbReference type="ARBA" id="ARBA00022670"/>
    </source>
</evidence>
<dbReference type="SMART" id="SM00944">
    <property type="entry name" value="Pro-kuma_activ"/>
    <property type="match status" value="1"/>
</dbReference>
<dbReference type="InParanoid" id="B0CUZ9"/>
<dbReference type="HOGENOM" id="CLU_013783_4_0_1"/>
<keyword evidence="12" id="KW-0843">Virulence</keyword>
<dbReference type="InterPro" id="IPR050819">
    <property type="entry name" value="Tripeptidyl-peptidase_I"/>
</dbReference>
<dbReference type="GO" id="GO:0004252">
    <property type="term" value="F:serine-type endopeptidase activity"/>
    <property type="evidence" value="ECO:0007669"/>
    <property type="project" value="UniProtKB-UniRule"/>
</dbReference>
<dbReference type="KEGG" id="lbc:LACBIDRAFT_381800"/>
<dbReference type="InterPro" id="IPR036852">
    <property type="entry name" value="Peptidase_S8/S53_dom_sf"/>
</dbReference>
<comment type="function">
    <text evidence="2">Secreted tripeptidyl-peptidase which degrades proteins at acidic pHs and is involved in virulence.</text>
</comment>
<gene>
    <name evidence="17" type="ORF">LACBIDRAFT_381800</name>
</gene>
<keyword evidence="10 15" id="KW-0720">Serine protease</keyword>
<evidence type="ECO:0000313" key="18">
    <source>
        <dbReference type="Proteomes" id="UP000001194"/>
    </source>
</evidence>
<feature type="active site" description="Charge relay system" evidence="15">
    <location>
        <position position="320"/>
    </location>
</feature>
<keyword evidence="7 15" id="KW-0479">Metal-binding</keyword>
<evidence type="ECO:0000256" key="9">
    <source>
        <dbReference type="ARBA" id="ARBA00022801"/>
    </source>
</evidence>
<reference evidence="17 18" key="1">
    <citation type="journal article" date="2008" name="Nature">
        <title>The genome of Laccaria bicolor provides insights into mycorrhizal symbiosis.</title>
        <authorList>
            <person name="Martin F."/>
            <person name="Aerts A."/>
            <person name="Ahren D."/>
            <person name="Brun A."/>
            <person name="Danchin E.G.J."/>
            <person name="Duchaussoy F."/>
            <person name="Gibon J."/>
            <person name="Kohler A."/>
            <person name="Lindquist E."/>
            <person name="Pereda V."/>
            <person name="Salamov A."/>
            <person name="Shapiro H.J."/>
            <person name="Wuyts J."/>
            <person name="Blaudez D."/>
            <person name="Buee M."/>
            <person name="Brokstein P."/>
            <person name="Canbaeck B."/>
            <person name="Cohen D."/>
            <person name="Courty P.E."/>
            <person name="Coutinho P.M."/>
            <person name="Delaruelle C."/>
            <person name="Detter J.C."/>
            <person name="Deveau A."/>
            <person name="DiFazio S."/>
            <person name="Duplessis S."/>
            <person name="Fraissinet-Tachet L."/>
            <person name="Lucic E."/>
            <person name="Frey-Klett P."/>
            <person name="Fourrey C."/>
            <person name="Feussner I."/>
            <person name="Gay G."/>
            <person name="Grimwood J."/>
            <person name="Hoegger P.J."/>
            <person name="Jain P."/>
            <person name="Kilaru S."/>
            <person name="Labbe J."/>
            <person name="Lin Y.C."/>
            <person name="Legue V."/>
            <person name="Le Tacon F."/>
            <person name="Marmeisse R."/>
            <person name="Melayah D."/>
            <person name="Montanini B."/>
            <person name="Muratet M."/>
            <person name="Nehls U."/>
            <person name="Niculita-Hirzel H."/>
            <person name="Oudot-Le Secq M.P."/>
            <person name="Peter M."/>
            <person name="Quesneville H."/>
            <person name="Rajashekar B."/>
            <person name="Reich M."/>
            <person name="Rouhier N."/>
            <person name="Schmutz J."/>
            <person name="Yin T."/>
            <person name="Chalot M."/>
            <person name="Henrissat B."/>
            <person name="Kuees U."/>
            <person name="Lucas S."/>
            <person name="Van de Peer Y."/>
            <person name="Podila G.K."/>
            <person name="Polle A."/>
            <person name="Pukkila P.J."/>
            <person name="Richardson P.M."/>
            <person name="Rouze P."/>
            <person name="Sanders I.R."/>
            <person name="Stajich J.E."/>
            <person name="Tunlid A."/>
            <person name="Tuskan G."/>
            <person name="Grigoriev I.V."/>
        </authorList>
    </citation>
    <scope>NUCLEOTIDE SEQUENCE [LARGE SCALE GENOMIC DNA]</scope>
    <source>
        <strain evidence="18">S238N-H82 / ATCC MYA-4686</strain>
    </source>
</reference>
<feature type="binding site" evidence="15">
    <location>
        <position position="618"/>
    </location>
    <ligand>
        <name>Ca(2+)</name>
        <dbReference type="ChEBI" id="CHEBI:29108"/>
    </ligand>
</feature>
<keyword evidence="8" id="KW-0732">Signal</keyword>
<dbReference type="Gene3D" id="3.40.50.200">
    <property type="entry name" value="Peptidase S8/S53 domain"/>
    <property type="match status" value="1"/>
</dbReference>
<dbReference type="EMBL" id="DS547093">
    <property type="protein sequence ID" value="EDR13658.1"/>
    <property type="molecule type" value="Genomic_DNA"/>
</dbReference>
<sequence length="699" mass="76462">MPSPNLCIDLDPVPRPFPFPLVSLMRCLLRVPFICGLAFALPSPSDHVVFERRQVEPHGWVPGRRLEVDFMLPMRFGLTQNNLDHLDDMLMAVSHPDSPGYGKHWSATDLVDKFKPTTQTIEEVVRWLVGSGIHRDRLGLSINRGWIHFNATAAEAEEILKTEYYVFTHEDSGDEQIARMEKHIDLIMPTVHFNHLPSPMVQRKRTGGLGALESQPGPHRVEEEVTVTPTLAKCDKLITMECLRALYNIDYTPVATKKNSFGIAEFTPQTYVGGDLDLFFKNFSSTQVGTRPQLVSIDGGELQTDPSKQGFRYAGESNLDLQYAMGLTNPQTITLLQTGDDVIGGSFNTWIDAVDKSYCALNDPVLDPVYPDPTGYNHPPSCGIISPPKVVSISYGQDEASVTNRYANRQCNEYAKLGMMGTSVFYSSGDYGVAGNDGNCLFTHCKVFNPSFPSGCPYVTSVGATQINNGSTVHDPESACQRIIYSGGGFSNIFSVPKYQSAAVHTFMTNHTPPYSSSLYNNDGKSRGFPDVSANGANYVIAIGGKFATVYGTSASSPVFASMISLINDARLAQGKNSVGFINPTLYSDKFTSAFNDITTGGNPGCGTKGFNATIGWDPVTGLGTPKFQELLAPLNWNAVSVSRRSGVYICASTADLNSINDFESCPQYYRFRRNEHLTDISFTAMTHGSLQSLASLVS</sequence>
<dbReference type="SUPFAM" id="SSF52743">
    <property type="entry name" value="Subtilisin-like"/>
    <property type="match status" value="1"/>
</dbReference>
<evidence type="ECO:0000256" key="5">
    <source>
        <dbReference type="ARBA" id="ARBA00022525"/>
    </source>
</evidence>
<dbReference type="FunFam" id="3.40.50.200:FF:000015">
    <property type="entry name" value="Tripeptidyl peptidase A"/>
    <property type="match status" value="1"/>
</dbReference>
<evidence type="ECO:0000313" key="17">
    <source>
        <dbReference type="EMBL" id="EDR13658.1"/>
    </source>
</evidence>
<dbReference type="InterPro" id="IPR000209">
    <property type="entry name" value="Peptidase_S8/S53_dom"/>
</dbReference>
<comment type="catalytic activity">
    <reaction evidence="1">
        <text>Release of an N-terminal tripeptide from a polypeptide.</text>
        <dbReference type="EC" id="3.4.14.10"/>
    </reaction>
</comment>
<evidence type="ECO:0000256" key="8">
    <source>
        <dbReference type="ARBA" id="ARBA00022729"/>
    </source>
</evidence>
<keyword evidence="9 15" id="KW-0378">Hydrolase</keyword>